<dbReference type="Gene3D" id="1.10.238.10">
    <property type="entry name" value="EF-hand"/>
    <property type="match status" value="2"/>
</dbReference>
<evidence type="ECO:0000256" key="2">
    <source>
        <dbReference type="ARBA" id="ARBA00022701"/>
    </source>
</evidence>
<dbReference type="GO" id="GO:0005509">
    <property type="term" value="F:calcium ion binding"/>
    <property type="evidence" value="ECO:0007669"/>
    <property type="project" value="InterPro"/>
</dbReference>
<proteinExistence type="inferred from homology"/>
<dbReference type="SUPFAM" id="SSF47473">
    <property type="entry name" value="EF-hand"/>
    <property type="match status" value="1"/>
</dbReference>
<reference evidence="7 8" key="1">
    <citation type="journal article" date="2016" name="Sci. Rep.">
        <title>The Dendrobium catenatum Lindl. genome sequence provides insights into polysaccharide synthase, floral development and adaptive evolution.</title>
        <authorList>
            <person name="Zhang G.Q."/>
            <person name="Xu Q."/>
            <person name="Bian C."/>
            <person name="Tsai W.C."/>
            <person name="Yeh C.M."/>
            <person name="Liu K.W."/>
            <person name="Yoshida K."/>
            <person name="Zhang L.S."/>
            <person name="Chang S.B."/>
            <person name="Chen F."/>
            <person name="Shi Y."/>
            <person name="Su Y.Y."/>
            <person name="Zhang Y.Q."/>
            <person name="Chen L.J."/>
            <person name="Yin Y."/>
            <person name="Lin M."/>
            <person name="Huang H."/>
            <person name="Deng H."/>
            <person name="Wang Z.W."/>
            <person name="Zhu S.L."/>
            <person name="Zhao X."/>
            <person name="Deng C."/>
            <person name="Niu S.C."/>
            <person name="Huang J."/>
            <person name="Wang M."/>
            <person name="Liu G.H."/>
            <person name="Yang H.J."/>
            <person name="Xiao X.J."/>
            <person name="Hsiao Y.Y."/>
            <person name="Wu W.L."/>
            <person name="Chen Y.Y."/>
            <person name="Mitsuda N."/>
            <person name="Ohme-Takagi M."/>
            <person name="Luo Y.B."/>
            <person name="Van de Peer Y."/>
            <person name="Liu Z.J."/>
        </authorList>
    </citation>
    <scope>NUCLEOTIDE SEQUENCE [LARGE SCALE GENOMIC DNA]</scope>
    <source>
        <tissue evidence="7">The whole plant</tissue>
    </source>
</reference>
<feature type="domain" description="EF-hand" evidence="6">
    <location>
        <begin position="670"/>
        <end position="703"/>
    </location>
</feature>
<dbReference type="AlphaFoldDB" id="A0A2I0XBC3"/>
<feature type="region of interest" description="Disordered" evidence="5">
    <location>
        <begin position="35"/>
        <end position="67"/>
    </location>
</feature>
<feature type="compositionally biased region" description="Basic and acidic residues" evidence="5">
    <location>
        <begin position="1"/>
        <end position="15"/>
    </location>
</feature>
<evidence type="ECO:0000256" key="5">
    <source>
        <dbReference type="SAM" id="MobiDB-lite"/>
    </source>
</evidence>
<dbReference type="Pfam" id="PF13833">
    <property type="entry name" value="EF-hand_8"/>
    <property type="match status" value="2"/>
</dbReference>
<dbReference type="GO" id="GO:0000226">
    <property type="term" value="P:microtubule cytoskeleton organization"/>
    <property type="evidence" value="ECO:0007669"/>
    <property type="project" value="InterPro"/>
</dbReference>
<keyword evidence="4" id="KW-0106">Calcium</keyword>
<evidence type="ECO:0000256" key="4">
    <source>
        <dbReference type="ARBA" id="ARBA00022837"/>
    </source>
</evidence>
<dbReference type="GO" id="GO:0008017">
    <property type="term" value="F:microtubule binding"/>
    <property type="evidence" value="ECO:0007669"/>
    <property type="project" value="InterPro"/>
</dbReference>
<dbReference type="InterPro" id="IPR002048">
    <property type="entry name" value="EF_hand_dom"/>
</dbReference>
<dbReference type="FunFam" id="1.10.238.10:FF:000178">
    <property type="entry name" value="Calmodulin-2 A"/>
    <property type="match status" value="1"/>
</dbReference>
<feature type="region of interest" description="Disordered" evidence="5">
    <location>
        <begin position="1"/>
        <end position="22"/>
    </location>
</feature>
<comment type="similarity">
    <text evidence="1">Belongs to the MAP65/ASE1 family.</text>
</comment>
<dbReference type="GO" id="GO:0005874">
    <property type="term" value="C:microtubule"/>
    <property type="evidence" value="ECO:0007669"/>
    <property type="project" value="UniProtKB-KW"/>
</dbReference>
<dbReference type="PANTHER" id="PTHR19321">
    <property type="entry name" value="PROTEIN REGULATOR OF CYTOKINESIS 1 PRC1-RELATED"/>
    <property type="match status" value="1"/>
</dbReference>
<reference evidence="7 8" key="2">
    <citation type="journal article" date="2017" name="Nature">
        <title>The Apostasia genome and the evolution of orchids.</title>
        <authorList>
            <person name="Zhang G.Q."/>
            <person name="Liu K.W."/>
            <person name="Li Z."/>
            <person name="Lohaus R."/>
            <person name="Hsiao Y.Y."/>
            <person name="Niu S.C."/>
            <person name="Wang J.Y."/>
            <person name="Lin Y.C."/>
            <person name="Xu Q."/>
            <person name="Chen L.J."/>
            <person name="Yoshida K."/>
            <person name="Fujiwara S."/>
            <person name="Wang Z.W."/>
            <person name="Zhang Y.Q."/>
            <person name="Mitsuda N."/>
            <person name="Wang M."/>
            <person name="Liu G.H."/>
            <person name="Pecoraro L."/>
            <person name="Huang H.X."/>
            <person name="Xiao X.J."/>
            <person name="Lin M."/>
            <person name="Wu X.Y."/>
            <person name="Wu W.L."/>
            <person name="Chen Y.Y."/>
            <person name="Chang S.B."/>
            <person name="Sakamoto S."/>
            <person name="Ohme-Takagi M."/>
            <person name="Yagi M."/>
            <person name="Zeng S.J."/>
            <person name="Shen C.Y."/>
            <person name="Yeh C.M."/>
            <person name="Luo Y.B."/>
            <person name="Tsai W.C."/>
            <person name="Van de Peer Y."/>
            <person name="Liu Z.J."/>
        </authorList>
    </citation>
    <scope>NUCLEOTIDE SEQUENCE [LARGE SCALE GENOMIC DNA]</scope>
    <source>
        <tissue evidence="7">The whole plant</tissue>
    </source>
</reference>
<feature type="domain" description="EF-hand" evidence="6">
    <location>
        <begin position="624"/>
        <end position="659"/>
    </location>
</feature>
<dbReference type="PROSITE" id="PS00018">
    <property type="entry name" value="EF_HAND_1"/>
    <property type="match status" value="1"/>
</dbReference>
<dbReference type="STRING" id="906689.A0A2I0XBC3"/>
<keyword evidence="2" id="KW-0493">Microtubule</keyword>
<dbReference type="GO" id="GO:0005819">
    <property type="term" value="C:spindle"/>
    <property type="evidence" value="ECO:0007669"/>
    <property type="project" value="TreeGrafter"/>
</dbReference>
<dbReference type="Proteomes" id="UP000233837">
    <property type="component" value="Unassembled WGS sequence"/>
</dbReference>
<organism evidence="7 8">
    <name type="scientific">Dendrobium catenatum</name>
    <dbReference type="NCBI Taxonomy" id="906689"/>
    <lineage>
        <taxon>Eukaryota</taxon>
        <taxon>Viridiplantae</taxon>
        <taxon>Streptophyta</taxon>
        <taxon>Embryophyta</taxon>
        <taxon>Tracheophyta</taxon>
        <taxon>Spermatophyta</taxon>
        <taxon>Magnoliopsida</taxon>
        <taxon>Liliopsida</taxon>
        <taxon>Asparagales</taxon>
        <taxon>Orchidaceae</taxon>
        <taxon>Epidendroideae</taxon>
        <taxon>Malaxideae</taxon>
        <taxon>Dendrobiinae</taxon>
        <taxon>Dendrobium</taxon>
    </lineage>
</organism>
<dbReference type="Pfam" id="PF03999">
    <property type="entry name" value="MAP65_ASE1"/>
    <property type="match status" value="1"/>
</dbReference>
<dbReference type="GO" id="GO:0005737">
    <property type="term" value="C:cytoplasm"/>
    <property type="evidence" value="ECO:0007669"/>
    <property type="project" value="TreeGrafter"/>
</dbReference>
<dbReference type="InterPro" id="IPR018247">
    <property type="entry name" value="EF_Hand_1_Ca_BS"/>
</dbReference>
<keyword evidence="8" id="KW-1185">Reference proteome</keyword>
<evidence type="ECO:0000256" key="3">
    <source>
        <dbReference type="ARBA" id="ARBA00022737"/>
    </source>
</evidence>
<dbReference type="EMBL" id="KZ501988">
    <property type="protein sequence ID" value="PKU85196.1"/>
    <property type="molecule type" value="Genomic_DNA"/>
</dbReference>
<dbReference type="PANTHER" id="PTHR19321:SF0">
    <property type="entry name" value="65-KDA MICROTUBULE-ASSOCIATED PROTEIN 6"/>
    <property type="match status" value="1"/>
</dbReference>
<gene>
    <name evidence="7" type="primary">MAP65-6</name>
    <name evidence="7" type="ORF">MA16_Dca022280</name>
</gene>
<evidence type="ECO:0000313" key="7">
    <source>
        <dbReference type="EMBL" id="PKU85196.1"/>
    </source>
</evidence>
<dbReference type="InterPro" id="IPR007145">
    <property type="entry name" value="MAP65_Ase1_PRC1"/>
</dbReference>
<name>A0A2I0XBC3_9ASPA</name>
<dbReference type="Gene3D" id="1.20.58.1520">
    <property type="match status" value="1"/>
</dbReference>
<keyword evidence="3" id="KW-0677">Repeat</keyword>
<dbReference type="InterPro" id="IPR011992">
    <property type="entry name" value="EF-hand-dom_pair"/>
</dbReference>
<dbReference type="PROSITE" id="PS50222">
    <property type="entry name" value="EF_HAND_2"/>
    <property type="match status" value="2"/>
</dbReference>
<sequence>MTHTMKDITTKEKAPKNFVGGEVAGGDEELRALGDDPAKARASGGGEGLRQWSGEGEGLRGWSDEGEGLRGWSGEGEGLRRWSGDVIAGASPVYNVIAYGAKGDGKTDDINVAKGVYTNCVVRIVIWWMKKKESDCELRQVFESLIELWNLLDTPEEKRKHFEKNSCILRSQEEDVTNSGVLSIESVKEIEAEVYRLTEFKASKMKELVLKKRLELEEVCREAHIEPDMSTASDKWCALIDSGLVDPSEFLTNIGGQITKAKEESDIRKDILDRNRLTPSRIQDENRYRAGRGAHLNLKHAEKARLTAVKIPGIVDNLISKTFTWECERNMLFFYDGVRLVSLLEEYKLSRQQKEEEKKRFRRVVPTVGVDSAVIESIDPAIVSSVLAPPAHNVNEVPVNLPSVGGVVVNAVANVLVATEDVPNSLPIVDALLLGGLVPSDEACVVVSSLKVCEEAQACHSVGCDLNSSALLPVVGAKSAQCILPSNLLPSVVVECLDGSAPIEVNLGGLVCGDSCDAPALSSPNSNDGLVHNDFVDVPVNFISPQALVYHVGDNLGMDMRKQLDWLQDASDSESISSSESIRVDDPGNPFALLRDTPVVSVATRGFITSEKLGTIMRSLGQDPTEVQLQNLISEFDDDKNNAIDFPEFLNLMTSKTNLGQVMANLGQKLTDEDLNEMISQIDLDGDGQVIFDEFVVKMMEGH</sequence>
<dbReference type="SMART" id="SM00054">
    <property type="entry name" value="EFh"/>
    <property type="match status" value="2"/>
</dbReference>
<evidence type="ECO:0000256" key="1">
    <source>
        <dbReference type="ARBA" id="ARBA00006187"/>
    </source>
</evidence>
<dbReference type="CDD" id="cd00051">
    <property type="entry name" value="EFh"/>
    <property type="match status" value="1"/>
</dbReference>
<evidence type="ECO:0000259" key="6">
    <source>
        <dbReference type="PROSITE" id="PS50222"/>
    </source>
</evidence>
<dbReference type="FunFam" id="1.10.238.10:FF:000003">
    <property type="entry name" value="Calmodulin A"/>
    <property type="match status" value="1"/>
</dbReference>
<accession>A0A2I0XBC3</accession>
<protein>
    <submittedName>
        <fullName evidence="7">65-kDa microtubule-associated protein 6</fullName>
    </submittedName>
</protein>
<evidence type="ECO:0000313" key="8">
    <source>
        <dbReference type="Proteomes" id="UP000233837"/>
    </source>
</evidence>